<dbReference type="HOGENOM" id="CLU_1569446_0_0_5"/>
<protein>
    <submittedName>
        <fullName evidence="1">Mll2610 protein</fullName>
    </submittedName>
</protein>
<evidence type="ECO:0000313" key="1">
    <source>
        <dbReference type="EMBL" id="BAB49699.1"/>
    </source>
</evidence>
<dbReference type="KEGG" id="mlo:mll2610"/>
<gene>
    <name evidence="1" type="ordered locus">mll2610</name>
</gene>
<reference evidence="1 2" key="1">
    <citation type="journal article" date="2000" name="DNA Res.">
        <title>Complete genome structure of the nitrogen-fixing symbiotic bacterium Mesorhizobium loti.</title>
        <authorList>
            <person name="Kaneko T."/>
            <person name="Nakamura Y."/>
            <person name="Sato S."/>
            <person name="Asamizu E."/>
            <person name="Kato T."/>
            <person name="Sasamoto S."/>
            <person name="Watanabe A."/>
            <person name="Idesawa K."/>
            <person name="Ishikawa A."/>
            <person name="Kawashima K."/>
            <person name="Kimura T."/>
            <person name="Kishida Y."/>
            <person name="Kiyokawa C."/>
            <person name="Kohara M."/>
            <person name="Matsumoto M."/>
            <person name="Matsuno A."/>
            <person name="Mochizuki Y."/>
            <person name="Nakayama S."/>
            <person name="Nakazaki N."/>
            <person name="Shimpo S."/>
            <person name="Sugimoto M."/>
            <person name="Takeuchi C."/>
            <person name="Yamada M."/>
            <person name="Tabata S."/>
        </authorList>
    </citation>
    <scope>NUCLEOTIDE SEQUENCE [LARGE SCALE GENOMIC DNA]</scope>
    <source>
        <strain evidence="2">LMG 29417 / CECT 9101 / MAFF 303099</strain>
    </source>
</reference>
<dbReference type="EMBL" id="BA000012">
    <property type="protein sequence ID" value="BAB49699.1"/>
    <property type="molecule type" value="Genomic_DNA"/>
</dbReference>
<accession>Q98I17</accession>
<evidence type="ECO:0000313" key="2">
    <source>
        <dbReference type="Proteomes" id="UP000000552"/>
    </source>
</evidence>
<name>Q98I17_RHILO</name>
<dbReference type="AlphaFoldDB" id="Q98I17"/>
<organism evidence="1 2">
    <name type="scientific">Mesorhizobium japonicum (strain LMG 29417 / CECT 9101 / MAFF 303099)</name>
    <name type="common">Mesorhizobium loti (strain MAFF 303099)</name>
    <dbReference type="NCBI Taxonomy" id="266835"/>
    <lineage>
        <taxon>Bacteria</taxon>
        <taxon>Pseudomonadati</taxon>
        <taxon>Pseudomonadota</taxon>
        <taxon>Alphaproteobacteria</taxon>
        <taxon>Hyphomicrobiales</taxon>
        <taxon>Phyllobacteriaceae</taxon>
        <taxon>Mesorhizobium</taxon>
    </lineage>
</organism>
<dbReference type="Proteomes" id="UP000000552">
    <property type="component" value="Chromosome"/>
</dbReference>
<proteinExistence type="predicted"/>
<sequence length="170" mass="18357">MVVYALRQPEADIDGEAADNEMRQVGEEAGGELDVVEGAETVDEDAGIEAAGAGDQPEHAVEQIDRSEQLEIEHRLAMRDEGGGQRPDAGEGVQQVVIPLQREQAEQIAVGIVERRYVADGDDGEEQESIGNGKLLDQRHEVSPSNCRRTLADFAAGCSPNRKHRKNCAG</sequence>